<dbReference type="InterPro" id="IPR001387">
    <property type="entry name" value="Cro/C1-type_HTH"/>
</dbReference>
<dbReference type="SMART" id="SM00530">
    <property type="entry name" value="HTH_XRE"/>
    <property type="match status" value="1"/>
</dbReference>
<keyword evidence="2" id="KW-0238">DNA-binding</keyword>
<reference evidence="5 6" key="1">
    <citation type="submission" date="2021-03" db="EMBL/GenBank/DDBJ databases">
        <title>Genomic Encyclopedia of Type Strains, Phase IV (KMG-IV): sequencing the most valuable type-strain genomes for metagenomic binning, comparative biology and taxonomic classification.</title>
        <authorList>
            <person name="Goeker M."/>
        </authorList>
    </citation>
    <scope>NUCLEOTIDE SEQUENCE [LARGE SCALE GENOMIC DNA]</scope>
    <source>
        <strain evidence="5 6">DSM 28783</strain>
    </source>
</reference>
<proteinExistence type="predicted"/>
<dbReference type="Pfam" id="PF01381">
    <property type="entry name" value="HTH_3"/>
    <property type="match status" value="1"/>
</dbReference>
<keyword evidence="1" id="KW-0805">Transcription regulation</keyword>
<name>A0ABS4KXG9_9CLOT</name>
<keyword evidence="6" id="KW-1185">Reference proteome</keyword>
<feature type="domain" description="HTH cro/C1-type" evidence="4">
    <location>
        <begin position="12"/>
        <end position="66"/>
    </location>
</feature>
<keyword evidence="3" id="KW-0804">Transcription</keyword>
<dbReference type="SUPFAM" id="SSF47413">
    <property type="entry name" value="lambda repressor-like DNA-binding domains"/>
    <property type="match status" value="1"/>
</dbReference>
<sequence length="184" mass="20776">MENINKIVAYNLKKIREDQGLSFDKMSQITGVSKGMLCQIEKAESNPSINTLYKISNTLKISLSSLISQSKMDTIVVDKNSLMPVSTADNSFRIYTMFPFADNRNFEIFYGELEPDGSSNSEPHQIGTQEYLTVFTGELLVKVENKKYLISSGQSIGFKADVPHSYQSYNNTKVIFCNTIFYSK</sequence>
<dbReference type="PROSITE" id="PS50943">
    <property type="entry name" value="HTH_CROC1"/>
    <property type="match status" value="1"/>
</dbReference>
<dbReference type="CDD" id="cd00093">
    <property type="entry name" value="HTH_XRE"/>
    <property type="match status" value="1"/>
</dbReference>
<evidence type="ECO:0000256" key="2">
    <source>
        <dbReference type="ARBA" id="ARBA00023125"/>
    </source>
</evidence>
<dbReference type="Gene3D" id="2.60.120.10">
    <property type="entry name" value="Jelly Rolls"/>
    <property type="match status" value="1"/>
</dbReference>
<evidence type="ECO:0000256" key="3">
    <source>
        <dbReference type="ARBA" id="ARBA00023163"/>
    </source>
</evidence>
<dbReference type="InterPro" id="IPR010982">
    <property type="entry name" value="Lambda_DNA-bd_dom_sf"/>
</dbReference>
<dbReference type="InterPro" id="IPR013096">
    <property type="entry name" value="Cupin_2"/>
</dbReference>
<dbReference type="PANTHER" id="PTHR46797:SF23">
    <property type="entry name" value="HTH-TYPE TRANSCRIPTIONAL REGULATOR SUTR"/>
    <property type="match status" value="1"/>
</dbReference>
<evidence type="ECO:0000259" key="4">
    <source>
        <dbReference type="PROSITE" id="PS50943"/>
    </source>
</evidence>
<accession>A0ABS4KXG9</accession>
<gene>
    <name evidence="5" type="ORF">J2Z42_002298</name>
</gene>
<dbReference type="SUPFAM" id="SSF51182">
    <property type="entry name" value="RmlC-like cupins"/>
    <property type="match status" value="1"/>
</dbReference>
<dbReference type="CDD" id="cd02209">
    <property type="entry name" value="cupin_XRE_C"/>
    <property type="match status" value="1"/>
</dbReference>
<comment type="caution">
    <text evidence="5">The sequence shown here is derived from an EMBL/GenBank/DDBJ whole genome shotgun (WGS) entry which is preliminary data.</text>
</comment>
<dbReference type="PANTHER" id="PTHR46797">
    <property type="entry name" value="HTH-TYPE TRANSCRIPTIONAL REGULATOR"/>
    <property type="match status" value="1"/>
</dbReference>
<dbReference type="RefSeq" id="WP_209702860.1">
    <property type="nucleotide sequence ID" value="NZ_JAGGLM010000017.1"/>
</dbReference>
<dbReference type="InterPro" id="IPR014710">
    <property type="entry name" value="RmlC-like_jellyroll"/>
</dbReference>
<evidence type="ECO:0000313" key="5">
    <source>
        <dbReference type="EMBL" id="MBP2033594.1"/>
    </source>
</evidence>
<evidence type="ECO:0000313" key="6">
    <source>
        <dbReference type="Proteomes" id="UP001519307"/>
    </source>
</evidence>
<organism evidence="5 6">
    <name type="scientific">Clostridium algifaecis</name>
    <dbReference type="NCBI Taxonomy" id="1472040"/>
    <lineage>
        <taxon>Bacteria</taxon>
        <taxon>Bacillati</taxon>
        <taxon>Bacillota</taxon>
        <taxon>Clostridia</taxon>
        <taxon>Eubacteriales</taxon>
        <taxon>Clostridiaceae</taxon>
        <taxon>Clostridium</taxon>
    </lineage>
</organism>
<dbReference type="InterPro" id="IPR011051">
    <property type="entry name" value="RmlC_Cupin_sf"/>
</dbReference>
<evidence type="ECO:0000256" key="1">
    <source>
        <dbReference type="ARBA" id="ARBA00023015"/>
    </source>
</evidence>
<dbReference type="InterPro" id="IPR050807">
    <property type="entry name" value="TransReg_Diox_bact_type"/>
</dbReference>
<dbReference type="Gene3D" id="1.10.260.40">
    <property type="entry name" value="lambda repressor-like DNA-binding domains"/>
    <property type="match status" value="1"/>
</dbReference>
<dbReference type="Pfam" id="PF07883">
    <property type="entry name" value="Cupin_2"/>
    <property type="match status" value="1"/>
</dbReference>
<dbReference type="EMBL" id="JAGGLM010000017">
    <property type="protein sequence ID" value="MBP2033594.1"/>
    <property type="molecule type" value="Genomic_DNA"/>
</dbReference>
<protein>
    <submittedName>
        <fullName evidence="5">Transcriptional regulator with XRE-family HTH domain</fullName>
    </submittedName>
</protein>
<dbReference type="Proteomes" id="UP001519307">
    <property type="component" value="Unassembled WGS sequence"/>
</dbReference>